<dbReference type="Proteomes" id="UP000292919">
    <property type="component" value="Unassembled WGS sequence"/>
</dbReference>
<dbReference type="InterPro" id="IPR031107">
    <property type="entry name" value="Small_HSP"/>
</dbReference>
<feature type="domain" description="SHSP" evidence="3">
    <location>
        <begin position="57"/>
        <end position="171"/>
    </location>
</feature>
<evidence type="ECO:0000256" key="2">
    <source>
        <dbReference type="RuleBase" id="RU003616"/>
    </source>
</evidence>
<name>A0A6H3F9C4_9BACT</name>
<dbReference type="InterPro" id="IPR008978">
    <property type="entry name" value="HSP20-like_chaperone"/>
</dbReference>
<dbReference type="InterPro" id="IPR002068">
    <property type="entry name" value="A-crystallin/Hsp20_dom"/>
</dbReference>
<reference evidence="4 5" key="1">
    <citation type="submission" date="2018-12" db="EMBL/GenBank/DDBJ databases">
        <title>First genome draft of Desulfovibrio legallis sp. nov.</title>
        <authorList>
            <person name="Ben Dhia O."/>
            <person name="Najjari A."/>
            <person name="Ferjani R."/>
            <person name="Fhoula I."/>
            <person name="Fardeau M.-L."/>
            <person name="Boudabbous A."/>
            <person name="Ouzari H.I."/>
        </authorList>
    </citation>
    <scope>NUCLEOTIDE SEQUENCE [LARGE SCALE GENOMIC DNA]</scope>
    <source>
        <strain evidence="4 5">H1T</strain>
    </source>
</reference>
<organism evidence="4 5">
    <name type="scientific">Desulfovibrio legallii</name>
    <dbReference type="NCBI Taxonomy" id="571438"/>
    <lineage>
        <taxon>Bacteria</taxon>
        <taxon>Pseudomonadati</taxon>
        <taxon>Thermodesulfobacteriota</taxon>
        <taxon>Desulfovibrionia</taxon>
        <taxon>Desulfovibrionales</taxon>
        <taxon>Desulfovibrionaceae</taxon>
        <taxon>Desulfovibrio</taxon>
    </lineage>
</organism>
<dbReference type="Pfam" id="PF00011">
    <property type="entry name" value="HSP20"/>
    <property type="match status" value="1"/>
</dbReference>
<accession>A0A6H3F9C4</accession>
<evidence type="ECO:0000256" key="1">
    <source>
        <dbReference type="PROSITE-ProRule" id="PRU00285"/>
    </source>
</evidence>
<dbReference type="PANTHER" id="PTHR11527">
    <property type="entry name" value="HEAT-SHOCK PROTEIN 20 FAMILY MEMBER"/>
    <property type="match status" value="1"/>
</dbReference>
<evidence type="ECO:0000259" key="3">
    <source>
        <dbReference type="PROSITE" id="PS01031"/>
    </source>
</evidence>
<dbReference type="PROSITE" id="PS01031">
    <property type="entry name" value="SHSP"/>
    <property type="match status" value="1"/>
</dbReference>
<dbReference type="RefSeq" id="WP_118229752.1">
    <property type="nucleotide sequence ID" value="NZ_DBFBQU010000182.1"/>
</dbReference>
<dbReference type="SUPFAM" id="SSF49764">
    <property type="entry name" value="HSP20-like chaperones"/>
    <property type="match status" value="1"/>
</dbReference>
<comment type="similarity">
    <text evidence="1 2">Belongs to the small heat shock protein (HSP20) family.</text>
</comment>
<dbReference type="Gene3D" id="2.60.40.790">
    <property type="match status" value="1"/>
</dbReference>
<dbReference type="CDD" id="cd06464">
    <property type="entry name" value="ACD_sHsps-like"/>
    <property type="match status" value="1"/>
</dbReference>
<evidence type="ECO:0000313" key="5">
    <source>
        <dbReference type="Proteomes" id="UP000292919"/>
    </source>
</evidence>
<sequence length="171" mass="19279">MATTMRLPRRWFAPRENIAPAAPFRDDMDKIFQAMFNGMAAPWEAMNEMLPFWRHQKAENALLPDMDLTSDDKAYTLRMELPGVEPENVAVEVRENALVVSGEKKRDSEEENKNQHVMERVYGSFQRVLALPDDADVDSIAATHKNGVLSVVIPRKAPAAAEAKTIEITRA</sequence>
<keyword evidence="5" id="KW-1185">Reference proteome</keyword>
<proteinExistence type="inferred from homology"/>
<dbReference type="EMBL" id="SIXC01000025">
    <property type="protein sequence ID" value="TBH78163.1"/>
    <property type="molecule type" value="Genomic_DNA"/>
</dbReference>
<evidence type="ECO:0000313" key="4">
    <source>
        <dbReference type="EMBL" id="TBH78163.1"/>
    </source>
</evidence>
<protein>
    <submittedName>
        <fullName evidence="4">Hsp20/alpha crystallin family protein</fullName>
    </submittedName>
</protein>
<gene>
    <name evidence="4" type="ORF">EB812_11555</name>
</gene>
<comment type="caution">
    <text evidence="4">The sequence shown here is derived from an EMBL/GenBank/DDBJ whole genome shotgun (WGS) entry which is preliminary data.</text>
</comment>
<dbReference type="AlphaFoldDB" id="A0A6H3F9C4"/>